<accession>A0AAN9MNL0</accession>
<dbReference type="EMBL" id="JAYMYR010000006">
    <property type="protein sequence ID" value="KAK7355297.1"/>
    <property type="molecule type" value="Genomic_DNA"/>
</dbReference>
<comment type="caution">
    <text evidence="2">The sequence shown here is derived from an EMBL/GenBank/DDBJ whole genome shotgun (WGS) entry which is preliminary data.</text>
</comment>
<name>A0AAN9MNL0_PHACN</name>
<dbReference type="Proteomes" id="UP001374584">
    <property type="component" value="Unassembled WGS sequence"/>
</dbReference>
<feature type="region of interest" description="Disordered" evidence="1">
    <location>
        <begin position="29"/>
        <end position="48"/>
    </location>
</feature>
<dbReference type="AlphaFoldDB" id="A0AAN9MNL0"/>
<protein>
    <submittedName>
        <fullName evidence="2">Uncharacterized protein</fullName>
    </submittedName>
</protein>
<evidence type="ECO:0000313" key="3">
    <source>
        <dbReference type="Proteomes" id="UP001374584"/>
    </source>
</evidence>
<gene>
    <name evidence="2" type="ORF">VNO80_14551</name>
</gene>
<organism evidence="2 3">
    <name type="scientific">Phaseolus coccineus</name>
    <name type="common">Scarlet runner bean</name>
    <name type="synonym">Phaseolus multiflorus</name>
    <dbReference type="NCBI Taxonomy" id="3886"/>
    <lineage>
        <taxon>Eukaryota</taxon>
        <taxon>Viridiplantae</taxon>
        <taxon>Streptophyta</taxon>
        <taxon>Embryophyta</taxon>
        <taxon>Tracheophyta</taxon>
        <taxon>Spermatophyta</taxon>
        <taxon>Magnoliopsida</taxon>
        <taxon>eudicotyledons</taxon>
        <taxon>Gunneridae</taxon>
        <taxon>Pentapetalae</taxon>
        <taxon>rosids</taxon>
        <taxon>fabids</taxon>
        <taxon>Fabales</taxon>
        <taxon>Fabaceae</taxon>
        <taxon>Papilionoideae</taxon>
        <taxon>50 kb inversion clade</taxon>
        <taxon>NPAAA clade</taxon>
        <taxon>indigoferoid/millettioid clade</taxon>
        <taxon>Phaseoleae</taxon>
        <taxon>Phaseolus</taxon>
    </lineage>
</organism>
<evidence type="ECO:0000256" key="1">
    <source>
        <dbReference type="SAM" id="MobiDB-lite"/>
    </source>
</evidence>
<feature type="region of interest" description="Disordered" evidence="1">
    <location>
        <begin position="92"/>
        <end position="116"/>
    </location>
</feature>
<sequence length="116" mass="13175">MFDCSMHKAWRQPSKSSSLHLIHPHVRNTPYHKTVHPHSPLASKQMETSSDPVFASLGMEKNNPHAYPTSRDHQAKVPIHLIYAASPATPFSRKATHGLSEHEHPRHKVGTRRMHV</sequence>
<keyword evidence="3" id="KW-1185">Reference proteome</keyword>
<proteinExistence type="predicted"/>
<evidence type="ECO:0000313" key="2">
    <source>
        <dbReference type="EMBL" id="KAK7355297.1"/>
    </source>
</evidence>
<feature type="compositionally biased region" description="Basic residues" evidence="1">
    <location>
        <begin position="105"/>
        <end position="116"/>
    </location>
</feature>
<reference evidence="2 3" key="1">
    <citation type="submission" date="2024-01" db="EMBL/GenBank/DDBJ databases">
        <title>The genomes of 5 underutilized Papilionoideae crops provide insights into root nodulation and disease resistanc.</title>
        <authorList>
            <person name="Jiang F."/>
        </authorList>
    </citation>
    <scope>NUCLEOTIDE SEQUENCE [LARGE SCALE GENOMIC DNA]</scope>
    <source>
        <strain evidence="2">JINMINGXINNONG_FW02</strain>
        <tissue evidence="2">Leaves</tissue>
    </source>
</reference>